<organism evidence="3 4">
    <name type="scientific">Liquorilactobacillus cacaonum DSM 21116</name>
    <dbReference type="NCBI Taxonomy" id="1423729"/>
    <lineage>
        <taxon>Bacteria</taxon>
        <taxon>Bacillati</taxon>
        <taxon>Bacillota</taxon>
        <taxon>Bacilli</taxon>
        <taxon>Lactobacillales</taxon>
        <taxon>Lactobacillaceae</taxon>
        <taxon>Liquorilactobacillus</taxon>
    </lineage>
</organism>
<comment type="caution">
    <text evidence="3">The sequence shown here is derived from an EMBL/GenBank/DDBJ whole genome shotgun (WGS) entry which is preliminary data.</text>
</comment>
<comment type="similarity">
    <text evidence="1">Belongs to the pseudomonas-type ThrB family.</text>
</comment>
<dbReference type="STRING" id="1423729.FC80_GL000770"/>
<evidence type="ECO:0000313" key="3">
    <source>
        <dbReference type="EMBL" id="KRM90778.1"/>
    </source>
</evidence>
<dbReference type="Pfam" id="PF01636">
    <property type="entry name" value="APH"/>
    <property type="match status" value="1"/>
</dbReference>
<dbReference type="GO" id="GO:0019202">
    <property type="term" value="F:amino acid kinase activity"/>
    <property type="evidence" value="ECO:0007669"/>
    <property type="project" value="TreeGrafter"/>
</dbReference>
<dbReference type="InterPro" id="IPR011009">
    <property type="entry name" value="Kinase-like_dom_sf"/>
</dbReference>
<dbReference type="AlphaFoldDB" id="A0A0R2CHK3"/>
<evidence type="ECO:0000313" key="4">
    <source>
        <dbReference type="Proteomes" id="UP000051131"/>
    </source>
</evidence>
<dbReference type="InterPro" id="IPR050249">
    <property type="entry name" value="Pseudomonas-type_ThrB"/>
</dbReference>
<feature type="domain" description="Aminoglycoside phosphotransferase" evidence="2">
    <location>
        <begin position="183"/>
        <end position="333"/>
    </location>
</feature>
<reference evidence="3 4" key="1">
    <citation type="journal article" date="2015" name="Genome Announc.">
        <title>Expanding the biotechnology potential of lactobacilli through comparative genomics of 213 strains and associated genera.</title>
        <authorList>
            <person name="Sun Z."/>
            <person name="Harris H.M."/>
            <person name="McCann A."/>
            <person name="Guo C."/>
            <person name="Argimon S."/>
            <person name="Zhang W."/>
            <person name="Yang X."/>
            <person name="Jeffery I.B."/>
            <person name="Cooney J.C."/>
            <person name="Kagawa T.F."/>
            <person name="Liu W."/>
            <person name="Song Y."/>
            <person name="Salvetti E."/>
            <person name="Wrobel A."/>
            <person name="Rasinkangas P."/>
            <person name="Parkhill J."/>
            <person name="Rea M.C."/>
            <person name="O'Sullivan O."/>
            <person name="Ritari J."/>
            <person name="Douillard F.P."/>
            <person name="Paul Ross R."/>
            <person name="Yang R."/>
            <person name="Briner A.E."/>
            <person name="Felis G.E."/>
            <person name="de Vos W.M."/>
            <person name="Barrangou R."/>
            <person name="Klaenhammer T.R."/>
            <person name="Caufield P.W."/>
            <person name="Cui Y."/>
            <person name="Zhang H."/>
            <person name="O'Toole P.W."/>
        </authorList>
    </citation>
    <scope>NUCLEOTIDE SEQUENCE [LARGE SCALE GENOMIC DNA]</scope>
    <source>
        <strain evidence="3 4">DSM 21116</strain>
    </source>
</reference>
<dbReference type="OrthoDB" id="4030632at2"/>
<sequence>MEKLEIRNGKFKNLSFKEQIVHLQSVANRAKILWGYPEDANATLLNFTENATFKLTSKGMPTMVMRVHRLDFATIKSIKTELTWLEYLSDNTNLSLDTPQPSLKNNYVEEIVTSELEEKRFVDCFSYQKGKSPVDSSDGNDDIGNLIAKIEKIPLKITVPVFRFAAVLQQATCKWKKTGLSIEDRALYQKIGKIAATMHKLAIQWKEPSFYDRMEWDFKGTFGKEWNNFYGVSYRNRDWLSESDIESIDASVELMKKRLEIYGKGKERYGMIHSDLRTANLLQDGDQLTVLDFDDCGKGWYMYDIASSVALMEHRGDLSEVVNELLKGYESIRTIENEDRREVWTFIMMRRIGMLQSLLYRLGAVIPGSGEAAELTPEVLAFFAKGTAILSRKYLMEFSQEENINSTRDYQTIN</sequence>
<dbReference type="EMBL" id="AYZE01000014">
    <property type="protein sequence ID" value="KRM90778.1"/>
    <property type="molecule type" value="Genomic_DNA"/>
</dbReference>
<keyword evidence="4" id="KW-1185">Reference proteome</keyword>
<dbReference type="PANTHER" id="PTHR21064:SF6">
    <property type="entry name" value="AMINOGLYCOSIDE PHOSPHOTRANSFERASE DOMAIN-CONTAINING PROTEIN"/>
    <property type="match status" value="1"/>
</dbReference>
<evidence type="ECO:0000259" key="2">
    <source>
        <dbReference type="Pfam" id="PF01636"/>
    </source>
</evidence>
<gene>
    <name evidence="3" type="ORF">FC80_GL000770</name>
</gene>
<dbReference type="RefSeq" id="WP_057829002.1">
    <property type="nucleotide sequence ID" value="NZ_AYZE01000014.1"/>
</dbReference>
<protein>
    <recommendedName>
        <fullName evidence="2">Aminoglycoside phosphotransferase domain-containing protein</fullName>
    </recommendedName>
</protein>
<name>A0A0R2CHK3_9LACO</name>
<dbReference type="InterPro" id="IPR002575">
    <property type="entry name" value="Aminoglycoside_PTrfase"/>
</dbReference>
<dbReference type="Proteomes" id="UP000051131">
    <property type="component" value="Unassembled WGS sequence"/>
</dbReference>
<proteinExistence type="inferred from homology"/>
<dbReference type="Gene3D" id="3.90.1200.10">
    <property type="match status" value="1"/>
</dbReference>
<accession>A0A0R2CHK3</accession>
<dbReference type="PANTHER" id="PTHR21064">
    <property type="entry name" value="AMINOGLYCOSIDE PHOSPHOTRANSFERASE DOMAIN-CONTAINING PROTEIN-RELATED"/>
    <property type="match status" value="1"/>
</dbReference>
<evidence type="ECO:0000256" key="1">
    <source>
        <dbReference type="ARBA" id="ARBA00038240"/>
    </source>
</evidence>
<dbReference type="SUPFAM" id="SSF56112">
    <property type="entry name" value="Protein kinase-like (PK-like)"/>
    <property type="match status" value="1"/>
</dbReference>
<dbReference type="PATRIC" id="fig|1423729.3.peg.778"/>